<sequence>MVTEFHYENDLSGGSLMVRESRAIADLLLQGADVGQWEHQLYIENILQKRSPASIKRNVSTIRKRLERLNPDFWQLLHDGDDELAKQIALCGVLERNPLLVEFMETVVKDAYVARSLQLENYYWTDFLNERAQRDRNIATWKDSSKKKMGQVAFRILTEAGYIKSAQSLELQHVMLRPEIIQLLELNNKQRIKACMQMTS</sequence>
<dbReference type="Gene3D" id="1.10.3540.10">
    <property type="entry name" value="uncharacterized protein from magnetospirillum magneticum domain"/>
    <property type="match status" value="1"/>
</dbReference>
<accession>A0AA43BK39</accession>
<dbReference type="EMBL" id="JAOCLH010000020">
    <property type="protein sequence ID" value="MDH2172960.1"/>
    <property type="molecule type" value="Genomic_DNA"/>
</dbReference>
<protein>
    <submittedName>
        <fullName evidence="1">DUF1819 family protein</fullName>
    </submittedName>
</protein>
<dbReference type="AlphaFoldDB" id="A0AA43BK39"/>
<organism evidence="1 2">
    <name type="scientific">Acinetobacter johnsonii</name>
    <dbReference type="NCBI Taxonomy" id="40214"/>
    <lineage>
        <taxon>Bacteria</taxon>
        <taxon>Pseudomonadati</taxon>
        <taxon>Pseudomonadota</taxon>
        <taxon>Gammaproteobacteria</taxon>
        <taxon>Moraxellales</taxon>
        <taxon>Moraxellaceae</taxon>
        <taxon>Acinetobacter</taxon>
    </lineage>
</organism>
<gene>
    <name evidence="1" type="ORF">N5J46_11100</name>
</gene>
<dbReference type="RefSeq" id="WP_279693664.1">
    <property type="nucleotide sequence ID" value="NZ_JAOCLE010000020.1"/>
</dbReference>
<proteinExistence type="predicted"/>
<dbReference type="InterPro" id="IPR023137">
    <property type="entry name" value="BrxA_sf"/>
</dbReference>
<comment type="caution">
    <text evidence="1">The sequence shown here is derived from an EMBL/GenBank/DDBJ whole genome shotgun (WGS) entry which is preliminary data.</text>
</comment>
<evidence type="ECO:0000313" key="2">
    <source>
        <dbReference type="Proteomes" id="UP001162261"/>
    </source>
</evidence>
<reference evidence="1" key="1">
    <citation type="submission" date="2022-09" db="EMBL/GenBank/DDBJ databases">
        <title>Intensive care unit water sources are persistently colonized with multi-drug resistant bacteria and are the site of extensive horizontal gene transfer of antibiotic resistance genes.</title>
        <authorList>
            <person name="Diorio-Toth L."/>
        </authorList>
    </citation>
    <scope>NUCLEOTIDE SEQUENCE</scope>
    <source>
        <strain evidence="1">GD03649</strain>
    </source>
</reference>
<dbReference type="Pfam" id="PF08849">
    <property type="entry name" value="BrxA"/>
    <property type="match status" value="1"/>
</dbReference>
<dbReference type="InterPro" id="IPR014948">
    <property type="entry name" value="BrxA"/>
</dbReference>
<dbReference type="Proteomes" id="UP001162261">
    <property type="component" value="Unassembled WGS sequence"/>
</dbReference>
<name>A0AA43BK39_ACIJO</name>
<evidence type="ECO:0000313" key="1">
    <source>
        <dbReference type="EMBL" id="MDH2172960.1"/>
    </source>
</evidence>